<keyword evidence="2" id="KW-1185">Reference proteome</keyword>
<comment type="caution">
    <text evidence="1">The sequence shown here is derived from an EMBL/GenBank/DDBJ whole genome shotgun (WGS) entry which is preliminary data.</text>
</comment>
<evidence type="ECO:0000313" key="2">
    <source>
        <dbReference type="Proteomes" id="UP001313282"/>
    </source>
</evidence>
<sequence>MEPRKLPIWTYGHFPSNLSAAGLNAAGSKGAGGDWFVSRQHKRSLEGATI</sequence>
<protein>
    <submittedName>
        <fullName evidence="1">Uncharacterized protein</fullName>
    </submittedName>
</protein>
<evidence type="ECO:0000313" key="1">
    <source>
        <dbReference type="EMBL" id="KAK6344898.1"/>
    </source>
</evidence>
<organism evidence="1 2">
    <name type="scientific">Orbilia javanica</name>
    <dbReference type="NCBI Taxonomy" id="47235"/>
    <lineage>
        <taxon>Eukaryota</taxon>
        <taxon>Fungi</taxon>
        <taxon>Dikarya</taxon>
        <taxon>Ascomycota</taxon>
        <taxon>Pezizomycotina</taxon>
        <taxon>Orbiliomycetes</taxon>
        <taxon>Orbiliales</taxon>
        <taxon>Orbiliaceae</taxon>
        <taxon>Orbilia</taxon>
    </lineage>
</organism>
<dbReference type="Proteomes" id="UP001313282">
    <property type="component" value="Unassembled WGS sequence"/>
</dbReference>
<dbReference type="EMBL" id="JAVHNR010000004">
    <property type="protein sequence ID" value="KAK6344898.1"/>
    <property type="molecule type" value="Genomic_DNA"/>
</dbReference>
<proteinExistence type="predicted"/>
<reference evidence="1 2" key="1">
    <citation type="submission" date="2019-10" db="EMBL/GenBank/DDBJ databases">
        <authorList>
            <person name="Palmer J.M."/>
        </authorList>
    </citation>
    <scope>NUCLEOTIDE SEQUENCE [LARGE SCALE GENOMIC DNA]</scope>
    <source>
        <strain evidence="1 2">TWF718</strain>
    </source>
</reference>
<accession>A0AAN8MTB0</accession>
<name>A0AAN8MTB0_9PEZI</name>
<gene>
    <name evidence="1" type="ORF">TWF718_006849</name>
</gene>
<dbReference type="AlphaFoldDB" id="A0AAN8MTB0"/>